<comment type="caution">
    <text evidence="1">The sequence shown here is derived from an EMBL/GenBank/DDBJ whole genome shotgun (WGS) entry which is preliminary data.</text>
</comment>
<name>A0A926I7A9_9FIRM</name>
<gene>
    <name evidence="1" type="ORF">H8710_06985</name>
</gene>
<organism evidence="1 2">
    <name type="scientific">Fumia xinanensis</name>
    <dbReference type="NCBI Taxonomy" id="2763659"/>
    <lineage>
        <taxon>Bacteria</taxon>
        <taxon>Bacillati</taxon>
        <taxon>Bacillota</taxon>
        <taxon>Clostridia</taxon>
        <taxon>Eubacteriales</taxon>
        <taxon>Oscillospiraceae</taxon>
        <taxon>Fumia</taxon>
    </lineage>
</organism>
<dbReference type="InterPro" id="IPR009711">
    <property type="entry name" value="UPF0473"/>
</dbReference>
<protein>
    <submittedName>
        <fullName evidence="1">DUF1292 domain-containing protein</fullName>
    </submittedName>
</protein>
<keyword evidence="2" id="KW-1185">Reference proteome</keyword>
<accession>A0A926I7A9</accession>
<dbReference type="Proteomes" id="UP000610760">
    <property type="component" value="Unassembled WGS sequence"/>
</dbReference>
<dbReference type="RefSeq" id="WP_249294796.1">
    <property type="nucleotide sequence ID" value="NZ_JACRSV010000002.1"/>
</dbReference>
<dbReference type="EMBL" id="JACRSV010000002">
    <property type="protein sequence ID" value="MBC8559814.1"/>
    <property type="molecule type" value="Genomic_DNA"/>
</dbReference>
<evidence type="ECO:0000313" key="1">
    <source>
        <dbReference type="EMBL" id="MBC8559814.1"/>
    </source>
</evidence>
<dbReference type="AlphaFoldDB" id="A0A926I7A9"/>
<evidence type="ECO:0000313" key="2">
    <source>
        <dbReference type="Proteomes" id="UP000610760"/>
    </source>
</evidence>
<proteinExistence type="predicted"/>
<dbReference type="Pfam" id="PF06949">
    <property type="entry name" value="DUF1292"/>
    <property type="match status" value="1"/>
</dbReference>
<sequence length="109" mass="12737">MADRFDEANLYTLVDEEGVEQTFEMLDAMEVDDKRYFALMPVYDDPQEQLEADGELVILTSEIINGEEMMASIDDDDEYERIGNMFIDRLNAIFDDEYEDEVEDPDVEE</sequence>
<reference evidence="1" key="1">
    <citation type="submission" date="2020-08" db="EMBL/GenBank/DDBJ databases">
        <title>Genome public.</title>
        <authorList>
            <person name="Liu C."/>
            <person name="Sun Q."/>
        </authorList>
    </citation>
    <scope>NUCLEOTIDE SEQUENCE</scope>
    <source>
        <strain evidence="1">NSJ-33</strain>
    </source>
</reference>